<name>A0A4Y2LJC1_ARAVE</name>
<feature type="non-terminal residue" evidence="1">
    <location>
        <position position="1"/>
    </location>
</feature>
<evidence type="ECO:0000313" key="2">
    <source>
        <dbReference type="Proteomes" id="UP000499080"/>
    </source>
</evidence>
<accession>A0A4Y2LJC1</accession>
<dbReference type="EMBL" id="BGPR01277099">
    <property type="protein sequence ID" value="GBN14073.1"/>
    <property type="molecule type" value="Genomic_DNA"/>
</dbReference>
<feature type="non-terminal residue" evidence="1">
    <location>
        <position position="18"/>
    </location>
</feature>
<gene>
    <name evidence="1" type="ORF">AVEN_30209_1</name>
</gene>
<sequence>VSERVKSGHFEDPDTNPD</sequence>
<dbReference type="AlphaFoldDB" id="A0A4Y2LJC1"/>
<keyword evidence="2" id="KW-1185">Reference proteome</keyword>
<protein>
    <submittedName>
        <fullName evidence="1">Uncharacterized protein</fullName>
    </submittedName>
</protein>
<proteinExistence type="predicted"/>
<evidence type="ECO:0000313" key="1">
    <source>
        <dbReference type="EMBL" id="GBN14073.1"/>
    </source>
</evidence>
<dbReference type="Proteomes" id="UP000499080">
    <property type="component" value="Unassembled WGS sequence"/>
</dbReference>
<reference evidence="1 2" key="1">
    <citation type="journal article" date="2019" name="Sci. Rep.">
        <title>Orb-weaving spider Araneus ventricosus genome elucidates the spidroin gene catalogue.</title>
        <authorList>
            <person name="Kono N."/>
            <person name="Nakamura H."/>
            <person name="Ohtoshi R."/>
            <person name="Moran D.A.P."/>
            <person name="Shinohara A."/>
            <person name="Yoshida Y."/>
            <person name="Fujiwara M."/>
            <person name="Mori M."/>
            <person name="Tomita M."/>
            <person name="Arakawa K."/>
        </authorList>
    </citation>
    <scope>NUCLEOTIDE SEQUENCE [LARGE SCALE GENOMIC DNA]</scope>
</reference>
<organism evidence="1 2">
    <name type="scientific">Araneus ventricosus</name>
    <name type="common">Orbweaver spider</name>
    <name type="synonym">Epeira ventricosa</name>
    <dbReference type="NCBI Taxonomy" id="182803"/>
    <lineage>
        <taxon>Eukaryota</taxon>
        <taxon>Metazoa</taxon>
        <taxon>Ecdysozoa</taxon>
        <taxon>Arthropoda</taxon>
        <taxon>Chelicerata</taxon>
        <taxon>Arachnida</taxon>
        <taxon>Araneae</taxon>
        <taxon>Araneomorphae</taxon>
        <taxon>Entelegynae</taxon>
        <taxon>Araneoidea</taxon>
        <taxon>Araneidae</taxon>
        <taxon>Araneus</taxon>
    </lineage>
</organism>
<comment type="caution">
    <text evidence="1">The sequence shown here is derived from an EMBL/GenBank/DDBJ whole genome shotgun (WGS) entry which is preliminary data.</text>
</comment>